<dbReference type="AlphaFoldDB" id="A0A835ZGQ2"/>
<reference evidence="1" key="1">
    <citation type="submission" date="2021-02" db="EMBL/GenBank/DDBJ databases">
        <title>First Annotated Genome of the Yellow-green Alga Tribonema minus.</title>
        <authorList>
            <person name="Mahan K.M."/>
        </authorList>
    </citation>
    <scope>NUCLEOTIDE SEQUENCE</scope>
    <source>
        <strain evidence="1">UTEX B ZZ1240</strain>
    </source>
</reference>
<proteinExistence type="predicted"/>
<evidence type="ECO:0000313" key="1">
    <source>
        <dbReference type="EMBL" id="KAG5192571.1"/>
    </source>
</evidence>
<name>A0A835ZGQ2_9STRA</name>
<evidence type="ECO:0000313" key="2">
    <source>
        <dbReference type="Proteomes" id="UP000664859"/>
    </source>
</evidence>
<gene>
    <name evidence="1" type="ORF">JKP88DRAFT_293070</name>
</gene>
<accession>A0A835ZGQ2</accession>
<keyword evidence="2" id="KW-1185">Reference proteome</keyword>
<sequence length="486" mass="53881">MLCCWTTATLRACCGAYSQQTHLDCSTALIFGKAITPVNTRATTSGQPHEAVRLRIAAVIVAIRATASSRPRDHTFFCREVQWQLQRQVEVLDRRTNNGGGMSSQQARVAPPYVLQVCAKNNRLPREAWSLNKEVLASVREHTSCLARHSGTDTPTSALQAIIQDRRVVEMTLQGEFGPHPVCLPDTVQSLHILSDFAGRLETPEGLYSLHLHQMDNIHQVSKRTAAQLEELLAFMPTSLTHIVSNGDPLDLTGLEWTDEDQYVETGIPWPSGVRELELYNVNAPYTLPPSLRSLTLGFHIKSVPHIFPGWSFSLPRWFSTLPLPSSLESLRVHIGNQYCASARHCELPPLPDGLRNLHVDFDGVQSVTFVMGFGEFHMPHPLPSELRTLRLDARCWPSAGLHPLPQHLATITIDVANLQQLRSYANSIARSHFGADMQQALGLGLAAQQELPPPTFNVREGRRCLVVEGPMCTWRHAPLAGAAQT</sequence>
<dbReference type="EMBL" id="JAFCMP010000004">
    <property type="protein sequence ID" value="KAG5192571.1"/>
    <property type="molecule type" value="Genomic_DNA"/>
</dbReference>
<comment type="caution">
    <text evidence="1">The sequence shown here is derived from an EMBL/GenBank/DDBJ whole genome shotgun (WGS) entry which is preliminary data.</text>
</comment>
<dbReference type="Proteomes" id="UP000664859">
    <property type="component" value="Unassembled WGS sequence"/>
</dbReference>
<organism evidence="1 2">
    <name type="scientific">Tribonema minus</name>
    <dbReference type="NCBI Taxonomy" id="303371"/>
    <lineage>
        <taxon>Eukaryota</taxon>
        <taxon>Sar</taxon>
        <taxon>Stramenopiles</taxon>
        <taxon>Ochrophyta</taxon>
        <taxon>PX clade</taxon>
        <taxon>Xanthophyceae</taxon>
        <taxon>Tribonematales</taxon>
        <taxon>Tribonemataceae</taxon>
        <taxon>Tribonema</taxon>
    </lineage>
</organism>
<protein>
    <submittedName>
        <fullName evidence="1">Uncharacterized protein</fullName>
    </submittedName>
</protein>